<evidence type="ECO:0000313" key="3">
    <source>
        <dbReference type="EMBL" id="WOI32502.1"/>
    </source>
</evidence>
<feature type="signal peptide" evidence="1">
    <location>
        <begin position="1"/>
        <end position="19"/>
    </location>
</feature>
<keyword evidence="5" id="KW-1185">Reference proteome</keyword>
<evidence type="ECO:0000313" key="4">
    <source>
        <dbReference type="Proteomes" id="UP000237718"/>
    </source>
</evidence>
<dbReference type="RefSeq" id="WP_106162448.1">
    <property type="nucleotide sequence ID" value="NZ_CP136704.1"/>
</dbReference>
<dbReference type="EMBL" id="PVUF01000002">
    <property type="protein sequence ID" value="PRZ49375.1"/>
    <property type="molecule type" value="Genomic_DNA"/>
</dbReference>
<dbReference type="EMBL" id="CP136704">
    <property type="protein sequence ID" value="WOI32502.1"/>
    <property type="molecule type" value="Genomic_DNA"/>
</dbReference>
<keyword evidence="1" id="KW-0732">Signal</keyword>
<reference evidence="2 4" key="1">
    <citation type="submission" date="2018-03" db="EMBL/GenBank/DDBJ databases">
        <title>Genomic Encyclopedia of Archaeal and Bacterial Type Strains, Phase II (KMG-II): from individual species to whole genera.</title>
        <authorList>
            <person name="Goeker M."/>
        </authorList>
    </citation>
    <scope>NUCLEOTIDE SEQUENCE [LARGE SCALE GENOMIC DNA]</scope>
    <source>
        <strain evidence="2 4">DSM 25328</strain>
    </source>
</reference>
<sequence>MKPFILSGLMVFLAAPAFADFEICNETASKAFASIGYKDGDDWVSEGWWTIQPGDCSIPVVGDLENRYYYIRAESETGNWTGDYSFCYINDEYTIRGDENCTSRGYKTGGFFEVDTGNALDWTQNLTD</sequence>
<name>A0A2T1AL86_TRISK</name>
<protein>
    <submittedName>
        <fullName evidence="3">DUF1036 domain-containing protein</fullName>
    </submittedName>
    <submittedName>
        <fullName evidence="2">Putative membrane protein</fullName>
    </submittedName>
</protein>
<organism evidence="2 4">
    <name type="scientific">Tritonibacter scottomollicae</name>
    <name type="common">Epibacterium scottomollicae</name>
    <dbReference type="NCBI Taxonomy" id="483013"/>
    <lineage>
        <taxon>Bacteria</taxon>
        <taxon>Pseudomonadati</taxon>
        <taxon>Pseudomonadota</taxon>
        <taxon>Alphaproteobacteria</taxon>
        <taxon>Rhodobacterales</taxon>
        <taxon>Paracoccaceae</taxon>
        <taxon>Tritonibacter</taxon>
    </lineage>
</organism>
<accession>A0A2T1AL86</accession>
<dbReference type="AlphaFoldDB" id="A0A2T1AL86"/>
<dbReference type="InterPro" id="IPR009380">
    <property type="entry name" value="DUF1036"/>
</dbReference>
<evidence type="ECO:0000313" key="5">
    <source>
        <dbReference type="Proteomes" id="UP001302666"/>
    </source>
</evidence>
<dbReference type="Proteomes" id="UP000237718">
    <property type="component" value="Unassembled WGS sequence"/>
</dbReference>
<evidence type="ECO:0000256" key="1">
    <source>
        <dbReference type="SAM" id="SignalP"/>
    </source>
</evidence>
<dbReference type="OrthoDB" id="9806840at2"/>
<proteinExistence type="predicted"/>
<feature type="chain" id="PRO_5015519592" evidence="1">
    <location>
        <begin position="20"/>
        <end position="128"/>
    </location>
</feature>
<dbReference type="Proteomes" id="UP001302666">
    <property type="component" value="Chromosome"/>
</dbReference>
<reference evidence="3 5" key="2">
    <citation type="submission" date="2023-10" db="EMBL/GenBank/DDBJ databases">
        <title>Eight complete genome sequences of bacteria isolated from laboratory stock of Giant Kelp gametophytes.</title>
        <authorList>
            <person name="Tolentino B."/>
            <person name="Nuzhdin S."/>
        </authorList>
    </citation>
    <scope>NUCLEOTIDE SEQUENCE [LARGE SCALE GENOMIC DNA]</scope>
    <source>
        <strain evidence="3 5">LC.270.F.C4</strain>
    </source>
</reference>
<dbReference type="Pfam" id="PF06282">
    <property type="entry name" value="DUF1036"/>
    <property type="match status" value="1"/>
</dbReference>
<gene>
    <name evidence="2" type="ORF">CLV89_102117</name>
    <name evidence="3" type="ORF">R1T40_16310</name>
</gene>
<evidence type="ECO:0000313" key="2">
    <source>
        <dbReference type="EMBL" id="PRZ49375.1"/>
    </source>
</evidence>